<accession>A0A846MBN9</accession>
<name>A0A846MBN9_9BACL</name>
<protein>
    <submittedName>
        <fullName evidence="1">Uncharacterized protein</fullName>
    </submittedName>
</protein>
<dbReference type="EMBL" id="JAASRS010000001">
    <property type="protein sequence ID" value="NIK14946.1"/>
    <property type="molecule type" value="Genomic_DNA"/>
</dbReference>
<sequence length="76" mass="8784">MTVSGEFYSGYISSALTLWSEPSKVDMYKGTHTENKKEPIHVYEKKNLLKLLTRMENWSSLKSLDRRKCKGDCTPP</sequence>
<comment type="caution">
    <text evidence="1">The sequence shown here is derived from an EMBL/GenBank/DDBJ whole genome shotgun (WGS) entry which is preliminary data.</text>
</comment>
<dbReference type="AlphaFoldDB" id="A0A846MBN9"/>
<gene>
    <name evidence="1" type="ORF">BDD39_001456</name>
</gene>
<reference evidence="1 2" key="1">
    <citation type="submission" date="2020-03" db="EMBL/GenBank/DDBJ databases">
        <title>Genomic Encyclopedia of Archaeal and Bacterial Type Strains, Phase II (KMG-II): from individual species to whole genera.</title>
        <authorList>
            <person name="Goeker M."/>
        </authorList>
    </citation>
    <scope>NUCLEOTIDE SEQUENCE [LARGE SCALE GENOMIC DNA]</scope>
    <source>
        <strain evidence="1 2">DSM 4749</strain>
    </source>
</reference>
<proteinExistence type="predicted"/>
<dbReference type="Proteomes" id="UP000532769">
    <property type="component" value="Unassembled WGS sequence"/>
</dbReference>
<evidence type="ECO:0000313" key="2">
    <source>
        <dbReference type="Proteomes" id="UP000532769"/>
    </source>
</evidence>
<organism evidence="1 2">
    <name type="scientific">Saccharococcus thermophilus</name>
    <dbReference type="NCBI Taxonomy" id="29396"/>
    <lineage>
        <taxon>Bacteria</taxon>
        <taxon>Bacillati</taxon>
        <taxon>Bacillota</taxon>
        <taxon>Bacilli</taxon>
        <taxon>Bacillales</taxon>
        <taxon>Anoxybacillaceae</taxon>
        <taxon>Saccharococcus</taxon>
    </lineage>
</organism>
<evidence type="ECO:0000313" key="1">
    <source>
        <dbReference type="EMBL" id="NIK14946.1"/>
    </source>
</evidence>
<keyword evidence="2" id="KW-1185">Reference proteome</keyword>